<reference evidence="3" key="1">
    <citation type="journal article" date="2019" name="Int. J. Syst. Evol. Microbiol.">
        <title>The Global Catalogue of Microorganisms (GCM) 10K type strain sequencing project: providing services to taxonomists for standard genome sequencing and annotation.</title>
        <authorList>
            <consortium name="The Broad Institute Genomics Platform"/>
            <consortium name="The Broad Institute Genome Sequencing Center for Infectious Disease"/>
            <person name="Wu L."/>
            <person name="Ma J."/>
        </authorList>
    </citation>
    <scope>NUCLEOTIDE SEQUENCE [LARGE SCALE GENOMIC DNA]</scope>
    <source>
        <strain evidence="3">CCUG 54522</strain>
    </source>
</reference>
<evidence type="ECO:0000313" key="2">
    <source>
        <dbReference type="EMBL" id="MFC6046190.1"/>
    </source>
</evidence>
<accession>A0ABW1LQI5</accession>
<dbReference type="EMBL" id="JBHSRJ010000009">
    <property type="protein sequence ID" value="MFC6046190.1"/>
    <property type="molecule type" value="Genomic_DNA"/>
</dbReference>
<name>A0ABW1LQI5_9ACTN</name>
<dbReference type="InterPro" id="IPR036390">
    <property type="entry name" value="WH_DNA-bd_sf"/>
</dbReference>
<dbReference type="PRINTS" id="PR00598">
    <property type="entry name" value="HTHMARR"/>
</dbReference>
<dbReference type="PANTHER" id="PTHR33164:SF94">
    <property type="entry name" value="TRANSCRIPTIONAL REGULATORY PROTEIN-RELATED"/>
    <property type="match status" value="1"/>
</dbReference>
<dbReference type="Gene3D" id="1.10.10.10">
    <property type="entry name" value="Winged helix-like DNA-binding domain superfamily/Winged helix DNA-binding domain"/>
    <property type="match status" value="1"/>
</dbReference>
<comment type="caution">
    <text evidence="2">The sequence shown here is derived from an EMBL/GenBank/DDBJ whole genome shotgun (WGS) entry which is preliminary data.</text>
</comment>
<evidence type="ECO:0000313" key="3">
    <source>
        <dbReference type="Proteomes" id="UP001596135"/>
    </source>
</evidence>
<dbReference type="Proteomes" id="UP001596135">
    <property type="component" value="Unassembled WGS sequence"/>
</dbReference>
<feature type="domain" description="HTH marR-type" evidence="1">
    <location>
        <begin position="25"/>
        <end position="159"/>
    </location>
</feature>
<sequence length="167" mass="17970">MFDNIVERMETSMPRSHRATETDEIDGAADALLVTSRALVAISVRAVLNASIEITVAQHRVLVILSDHGALAVNQIADRLGVDQSNAGRHCQRLHRNGLVDRVRAESDRRRVEVVLTPAGRALLAEVSTARRGDIRAALTRLPPGEISAVVRSMSALNSALEGVDPG</sequence>
<dbReference type="SMART" id="SM00347">
    <property type="entry name" value="HTH_MARR"/>
    <property type="match status" value="1"/>
</dbReference>
<dbReference type="InterPro" id="IPR039422">
    <property type="entry name" value="MarR/SlyA-like"/>
</dbReference>
<proteinExistence type="predicted"/>
<dbReference type="Pfam" id="PF12802">
    <property type="entry name" value="MarR_2"/>
    <property type="match status" value="1"/>
</dbReference>
<dbReference type="CDD" id="cd00090">
    <property type="entry name" value="HTH_ARSR"/>
    <property type="match status" value="1"/>
</dbReference>
<dbReference type="InterPro" id="IPR011991">
    <property type="entry name" value="ArsR-like_HTH"/>
</dbReference>
<protein>
    <submittedName>
        <fullName evidence="2">MarR family winged helix-turn-helix transcriptional regulator</fullName>
    </submittedName>
</protein>
<dbReference type="RefSeq" id="WP_379160761.1">
    <property type="nucleotide sequence ID" value="NZ_JBHSRJ010000009.1"/>
</dbReference>
<dbReference type="InterPro" id="IPR036388">
    <property type="entry name" value="WH-like_DNA-bd_sf"/>
</dbReference>
<dbReference type="PROSITE" id="PS50995">
    <property type="entry name" value="HTH_MARR_2"/>
    <property type="match status" value="1"/>
</dbReference>
<keyword evidence="3" id="KW-1185">Reference proteome</keyword>
<dbReference type="PANTHER" id="PTHR33164">
    <property type="entry name" value="TRANSCRIPTIONAL REGULATOR, MARR FAMILY"/>
    <property type="match status" value="1"/>
</dbReference>
<organism evidence="2 3">
    <name type="scientific">Nocardioides hankookensis</name>
    <dbReference type="NCBI Taxonomy" id="443157"/>
    <lineage>
        <taxon>Bacteria</taxon>
        <taxon>Bacillati</taxon>
        <taxon>Actinomycetota</taxon>
        <taxon>Actinomycetes</taxon>
        <taxon>Propionibacteriales</taxon>
        <taxon>Nocardioidaceae</taxon>
        <taxon>Nocardioides</taxon>
    </lineage>
</organism>
<dbReference type="InterPro" id="IPR000835">
    <property type="entry name" value="HTH_MarR-typ"/>
</dbReference>
<evidence type="ECO:0000259" key="1">
    <source>
        <dbReference type="PROSITE" id="PS50995"/>
    </source>
</evidence>
<gene>
    <name evidence="2" type="ORF">ACFPYL_24105</name>
</gene>
<dbReference type="SUPFAM" id="SSF46785">
    <property type="entry name" value="Winged helix' DNA-binding domain"/>
    <property type="match status" value="1"/>
</dbReference>